<organism evidence="3 4">
    <name type="scientific">Hominifimenecus microfluidus</name>
    <dbReference type="NCBI Taxonomy" id="2885348"/>
    <lineage>
        <taxon>Bacteria</taxon>
        <taxon>Bacillati</taxon>
        <taxon>Bacillota</taxon>
        <taxon>Clostridia</taxon>
        <taxon>Lachnospirales</taxon>
        <taxon>Lachnospiraceae</taxon>
        <taxon>Hominifimenecus</taxon>
    </lineage>
</organism>
<evidence type="ECO:0000313" key="3">
    <source>
        <dbReference type="EMBL" id="MCC2230156.1"/>
    </source>
</evidence>
<feature type="transmembrane region" description="Helical" evidence="1">
    <location>
        <begin position="197"/>
        <end position="218"/>
    </location>
</feature>
<proteinExistence type="predicted"/>
<accession>A0AAE3JFW7</accession>
<name>A0AAE3JFW7_9FIRM</name>
<gene>
    <name evidence="3" type="ORF">LKD81_03955</name>
</gene>
<dbReference type="RefSeq" id="WP_308452865.1">
    <property type="nucleotide sequence ID" value="NZ_JAJEQR010000008.1"/>
</dbReference>
<dbReference type="InterPro" id="IPR002823">
    <property type="entry name" value="DUF112_TM"/>
</dbReference>
<reference evidence="3" key="1">
    <citation type="submission" date="2021-10" db="EMBL/GenBank/DDBJ databases">
        <title>Anaerobic single-cell dispensing facilitates the cultivation of human gut bacteria.</title>
        <authorList>
            <person name="Afrizal A."/>
        </authorList>
    </citation>
    <scope>NUCLEOTIDE SEQUENCE</scope>
    <source>
        <strain evidence="3">CLA-AA-H215</strain>
    </source>
</reference>
<feature type="transmembrane region" description="Helical" evidence="1">
    <location>
        <begin position="260"/>
        <end position="281"/>
    </location>
</feature>
<feature type="transmembrane region" description="Helical" evidence="1">
    <location>
        <begin position="21"/>
        <end position="47"/>
    </location>
</feature>
<dbReference type="AlphaFoldDB" id="A0AAE3JFW7"/>
<sequence length="498" mass="52209">MLSNIGTVLGNMVSLEMFVCMFIGVAVGIVVGALPGLSATLAVALMLPFTFSLDATAGIILLIGAYCGGVYGGSITAILIKTPGTPASVASIADGYGMTKKGRAYDALMYSLYVSVIGGLLSGLALLFIAPLIAKLAVNFGPPEYFALAVFGLTIIASVSGKSLAKGLLMAGLGLLICCVGMDPYEGQARFVFGKSSLYAGIGMVPVMIGVFAIAEVFNQIEVHIKSVASDVGDIKVKKDEKFSFKNVIPHWANILKASITGIIIGAIPGTGGAIASFLAYNNEKNSSKHPEEFGEGSEAGLIAAETAKNATTGATLIPMLTLGIPGDTVTAILLGALTIHGLSTGPKLFTEHGVLVYTVILGFFFVNIIMLLEGKAAIRWFAKITSVPSSILMPIILILCLVGAYSSNNNWSSVGIAVFSGFIGYILQKFEFPMAPLLIAMVLESLTEMSLRQSLIMSDNSLSIFVTRPICLIFLILSLGSIMLPFFKNRKNKAKAA</sequence>
<feature type="transmembrane region" description="Helical" evidence="1">
    <location>
        <begin position="145"/>
        <end position="161"/>
    </location>
</feature>
<evidence type="ECO:0000256" key="1">
    <source>
        <dbReference type="SAM" id="Phobius"/>
    </source>
</evidence>
<feature type="transmembrane region" description="Helical" evidence="1">
    <location>
        <begin position="464"/>
        <end position="488"/>
    </location>
</feature>
<protein>
    <submittedName>
        <fullName evidence="3">Tripartite tricarboxylate transporter permease</fullName>
    </submittedName>
</protein>
<dbReference type="Pfam" id="PF01970">
    <property type="entry name" value="TctA"/>
    <property type="match status" value="1"/>
</dbReference>
<feature type="transmembrane region" description="Helical" evidence="1">
    <location>
        <begin position="385"/>
        <end position="406"/>
    </location>
</feature>
<feature type="transmembrane region" description="Helical" evidence="1">
    <location>
        <begin position="59"/>
        <end position="80"/>
    </location>
</feature>
<comment type="caution">
    <text evidence="3">The sequence shown here is derived from an EMBL/GenBank/DDBJ whole genome shotgun (WGS) entry which is preliminary data.</text>
</comment>
<dbReference type="Proteomes" id="UP001198182">
    <property type="component" value="Unassembled WGS sequence"/>
</dbReference>
<feature type="domain" description="DUF112" evidence="2">
    <location>
        <begin position="19"/>
        <end position="439"/>
    </location>
</feature>
<keyword evidence="1" id="KW-0472">Membrane</keyword>
<dbReference type="EMBL" id="JAJEQR010000008">
    <property type="protein sequence ID" value="MCC2230156.1"/>
    <property type="molecule type" value="Genomic_DNA"/>
</dbReference>
<dbReference type="PANTHER" id="PTHR35342">
    <property type="entry name" value="TRICARBOXYLIC TRANSPORT PROTEIN"/>
    <property type="match status" value="1"/>
</dbReference>
<feature type="transmembrane region" description="Helical" evidence="1">
    <location>
        <begin position="355"/>
        <end position="373"/>
    </location>
</feature>
<feature type="transmembrane region" description="Helical" evidence="1">
    <location>
        <begin position="110"/>
        <end position="133"/>
    </location>
</feature>
<keyword evidence="4" id="KW-1185">Reference proteome</keyword>
<evidence type="ECO:0000259" key="2">
    <source>
        <dbReference type="Pfam" id="PF01970"/>
    </source>
</evidence>
<keyword evidence="1" id="KW-1133">Transmembrane helix</keyword>
<evidence type="ECO:0000313" key="4">
    <source>
        <dbReference type="Proteomes" id="UP001198182"/>
    </source>
</evidence>
<feature type="transmembrane region" description="Helical" evidence="1">
    <location>
        <begin position="317"/>
        <end position="343"/>
    </location>
</feature>
<keyword evidence="1" id="KW-0812">Transmembrane</keyword>
<dbReference type="PANTHER" id="PTHR35342:SF5">
    <property type="entry name" value="TRICARBOXYLIC TRANSPORT PROTEIN"/>
    <property type="match status" value="1"/>
</dbReference>